<sequence>MFPTPELELNIDVHSYAKKTQAKLVRYYNIVASNTDSKVSKFKFYADRNVRRTSYILGDRVWLLNSTKKKGISKKLSRKWTGPFTVVEVRSENNYIIKPDKKGKRQLVHAHRLKKCFSPPLNVRYDSVIEYSQSQTKLDLNQTKNIEKPETDFVCLEPSQDKTMESKEMFYTNIENQNEIGDYMGGSVDLNDSEHDSMWVDDNFLDLQNQEDTECYAEDQHWVYQPIHLGNDIDRNAQIDPPPPPKQHPQQYPQQHPQQDPQQHPPQHPQQHPHQPQNQLNQAPQQLQQQHQQQAPNINIYRQFHLHVDANQLVNRLVGGRGRLTRRIEAPIPGEANQQTPPNPPIVEDFEVVTADAES</sequence>
<proteinExistence type="predicted"/>
<feature type="domain" description="Integrase p58-like C-terminal" evidence="2">
    <location>
        <begin position="82"/>
        <end position="115"/>
    </location>
</feature>
<evidence type="ECO:0000313" key="3">
    <source>
        <dbReference type="EMBL" id="CAF0925438.1"/>
    </source>
</evidence>
<reference evidence="3" key="1">
    <citation type="submission" date="2021-02" db="EMBL/GenBank/DDBJ databases">
        <authorList>
            <person name="Nowell W R."/>
        </authorList>
    </citation>
    <scope>NUCLEOTIDE SEQUENCE</scope>
    <source>
        <strain evidence="3">Ploen Becks lab</strain>
    </source>
</reference>
<feature type="compositionally biased region" description="Low complexity" evidence="1">
    <location>
        <begin position="248"/>
        <end position="262"/>
    </location>
</feature>
<comment type="caution">
    <text evidence="3">The sequence shown here is derived from an EMBL/GenBank/DDBJ whole genome shotgun (WGS) entry which is preliminary data.</text>
</comment>
<evidence type="ECO:0000313" key="4">
    <source>
        <dbReference type="Proteomes" id="UP000663879"/>
    </source>
</evidence>
<feature type="compositionally biased region" description="Low complexity" evidence="1">
    <location>
        <begin position="269"/>
        <end position="294"/>
    </location>
</feature>
<dbReference type="AlphaFoldDB" id="A0A814B7U0"/>
<gene>
    <name evidence="3" type="ORF">OXX778_LOCUS12614</name>
</gene>
<protein>
    <recommendedName>
        <fullName evidence="2">Integrase p58-like C-terminal domain-containing protein</fullName>
    </recommendedName>
</protein>
<feature type="region of interest" description="Disordered" evidence="1">
    <location>
        <begin position="233"/>
        <end position="294"/>
    </location>
</feature>
<keyword evidence="4" id="KW-1185">Reference proteome</keyword>
<dbReference type="Gene3D" id="2.30.30.850">
    <property type="match status" value="1"/>
</dbReference>
<dbReference type="OrthoDB" id="413122at2759"/>
<accession>A0A814B7U0</accession>
<evidence type="ECO:0000256" key="1">
    <source>
        <dbReference type="SAM" id="MobiDB-lite"/>
    </source>
</evidence>
<dbReference type="Pfam" id="PF22938">
    <property type="entry name" value="Integrase_p58_C"/>
    <property type="match status" value="1"/>
</dbReference>
<name>A0A814B7U0_9BILA</name>
<dbReference type="Proteomes" id="UP000663879">
    <property type="component" value="Unassembled WGS sequence"/>
</dbReference>
<dbReference type="InterPro" id="IPR054465">
    <property type="entry name" value="Integrase_p58-like_C"/>
</dbReference>
<organism evidence="3 4">
    <name type="scientific">Brachionus calyciflorus</name>
    <dbReference type="NCBI Taxonomy" id="104777"/>
    <lineage>
        <taxon>Eukaryota</taxon>
        <taxon>Metazoa</taxon>
        <taxon>Spiralia</taxon>
        <taxon>Gnathifera</taxon>
        <taxon>Rotifera</taxon>
        <taxon>Eurotatoria</taxon>
        <taxon>Monogononta</taxon>
        <taxon>Pseudotrocha</taxon>
        <taxon>Ploima</taxon>
        <taxon>Brachionidae</taxon>
        <taxon>Brachionus</taxon>
    </lineage>
</organism>
<dbReference type="EMBL" id="CAJNOC010002311">
    <property type="protein sequence ID" value="CAF0925438.1"/>
    <property type="molecule type" value="Genomic_DNA"/>
</dbReference>
<evidence type="ECO:0000259" key="2">
    <source>
        <dbReference type="Pfam" id="PF22938"/>
    </source>
</evidence>